<keyword evidence="4 10" id="KW-0493">Microtubule</keyword>
<evidence type="ECO:0000256" key="6">
    <source>
        <dbReference type="ARBA" id="ARBA00022840"/>
    </source>
</evidence>
<dbReference type="PANTHER" id="PTHR12688">
    <property type="entry name" value="DYNEIN LIGHT INTERMEDIATE CHAIN"/>
    <property type="match status" value="1"/>
</dbReference>
<comment type="similarity">
    <text evidence="10">Belongs to the dynein light intermediate chain family.</text>
</comment>
<dbReference type="InterPro" id="IPR022780">
    <property type="entry name" value="Dynein_light_int_chain"/>
</dbReference>
<organism evidence="11">
    <name type="scientific">Amphimedon queenslandica</name>
    <name type="common">Sponge</name>
    <dbReference type="NCBI Taxonomy" id="400682"/>
    <lineage>
        <taxon>Eukaryota</taxon>
        <taxon>Metazoa</taxon>
        <taxon>Porifera</taxon>
        <taxon>Demospongiae</taxon>
        <taxon>Heteroscleromorpha</taxon>
        <taxon>Haplosclerida</taxon>
        <taxon>Niphatidae</taxon>
        <taxon>Amphimedon</taxon>
    </lineage>
</organism>
<comment type="subunit">
    <text evidence="10">Homodimer. The cytoplasmic dynein 1 complex consists of two catalytic heavy chains (HCs) and a number of non-catalytic subunits presented by intermediate chains (ICs).</text>
</comment>
<keyword evidence="3 10" id="KW-0963">Cytoplasm</keyword>
<dbReference type="InParanoid" id="A0A1X7T2D2"/>
<evidence type="ECO:0000256" key="4">
    <source>
        <dbReference type="ARBA" id="ARBA00022701"/>
    </source>
</evidence>
<evidence type="ECO:0000256" key="2">
    <source>
        <dbReference type="ARBA" id="ARBA00022448"/>
    </source>
</evidence>
<keyword evidence="6 10" id="KW-0067">ATP-binding</keyword>
<dbReference type="GO" id="GO:0005813">
    <property type="term" value="C:centrosome"/>
    <property type="evidence" value="ECO:0007669"/>
    <property type="project" value="TreeGrafter"/>
</dbReference>
<dbReference type="GO" id="GO:0005524">
    <property type="term" value="F:ATP binding"/>
    <property type="evidence" value="ECO:0007669"/>
    <property type="project" value="UniProtKB-KW"/>
</dbReference>
<dbReference type="AlphaFoldDB" id="A0A1X7T2D2"/>
<dbReference type="GO" id="GO:0005868">
    <property type="term" value="C:cytoplasmic dynein complex"/>
    <property type="evidence" value="ECO:0007669"/>
    <property type="project" value="UniProtKB-UniRule"/>
</dbReference>
<evidence type="ECO:0000256" key="9">
    <source>
        <dbReference type="ARBA" id="ARBA00023212"/>
    </source>
</evidence>
<dbReference type="GO" id="GO:0007018">
    <property type="term" value="P:microtubule-based movement"/>
    <property type="evidence" value="ECO:0007669"/>
    <property type="project" value="InterPro"/>
</dbReference>
<evidence type="ECO:0000256" key="5">
    <source>
        <dbReference type="ARBA" id="ARBA00022741"/>
    </source>
</evidence>
<name>A0A1X7T2D2_AMPQE</name>
<dbReference type="eggNOG" id="KOG3905">
    <property type="taxonomic scope" value="Eukaryota"/>
</dbReference>
<evidence type="ECO:0000256" key="8">
    <source>
        <dbReference type="ARBA" id="ARBA00023175"/>
    </source>
</evidence>
<protein>
    <recommendedName>
        <fullName evidence="10">Dynein light intermediate chain</fullName>
    </recommendedName>
</protein>
<dbReference type="GO" id="GO:0000226">
    <property type="term" value="P:microtubule cytoskeleton organization"/>
    <property type="evidence" value="ECO:0007669"/>
    <property type="project" value="TreeGrafter"/>
</dbReference>
<evidence type="ECO:0000256" key="7">
    <source>
        <dbReference type="ARBA" id="ARBA00023017"/>
    </source>
</evidence>
<dbReference type="EnsemblMetazoa" id="Aqu2.1.08517_001">
    <property type="protein sequence ID" value="Aqu2.1.08517_001"/>
    <property type="gene ID" value="Aqu2.1.08517"/>
</dbReference>
<accession>A0A1X7T2D2</accession>
<proteinExistence type="inferred from homology"/>
<keyword evidence="9 10" id="KW-0206">Cytoskeleton</keyword>
<reference evidence="11" key="1">
    <citation type="submission" date="2017-05" db="UniProtKB">
        <authorList>
            <consortium name="EnsemblMetazoa"/>
        </authorList>
    </citation>
    <scope>IDENTIFICATION</scope>
</reference>
<sequence>MRRGSISPNTITSLYIMDTLGQESVSVIQRCPLCGARLGMWNLDGVVWHSQLLPFVLHERNVTDTLVMIVVDLSKPWAALESMERWSEV</sequence>
<dbReference type="Pfam" id="PF05783">
    <property type="entry name" value="DLIC"/>
    <property type="match status" value="1"/>
</dbReference>
<keyword evidence="5 10" id="KW-0547">Nucleotide-binding</keyword>
<keyword evidence="8 10" id="KW-0505">Motor protein</keyword>
<dbReference type="InterPro" id="IPR008467">
    <property type="entry name" value="Dynein1_light_intermed_chain"/>
</dbReference>
<dbReference type="GO" id="GO:0045504">
    <property type="term" value="F:dynein heavy chain binding"/>
    <property type="evidence" value="ECO:0007669"/>
    <property type="project" value="TreeGrafter"/>
</dbReference>
<dbReference type="GO" id="GO:0005874">
    <property type="term" value="C:microtubule"/>
    <property type="evidence" value="ECO:0007669"/>
    <property type="project" value="UniProtKB-KW"/>
</dbReference>
<comment type="subcellular location">
    <subcellularLocation>
        <location evidence="1 10">Cytoplasm</location>
        <location evidence="1 10">Cytoskeleton</location>
    </subcellularLocation>
</comment>
<comment type="function">
    <text evidence="10">Acts as one of several non-catalytic accessory components of the cytoplasmic dynein 1 complex that are thought to be involved in linking dynein to cargos and to adapter proteins that regulate dynein function. Cytoplasmic dynein 1 acts as a motor for the intracellular retrograde motility of vesicles and organelles along microtubules. May play a role in binding dynein to membranous organelles or chromosomes.</text>
</comment>
<evidence type="ECO:0000256" key="1">
    <source>
        <dbReference type="ARBA" id="ARBA00004245"/>
    </source>
</evidence>
<evidence type="ECO:0000313" key="11">
    <source>
        <dbReference type="EnsemblMetazoa" id="Aqu2.1.08517_001"/>
    </source>
</evidence>
<evidence type="ECO:0000256" key="3">
    <source>
        <dbReference type="ARBA" id="ARBA00022490"/>
    </source>
</evidence>
<dbReference type="PANTHER" id="PTHR12688:SF0">
    <property type="entry name" value="DYNEIN LIGHT INTERMEDIATE CHAIN"/>
    <property type="match status" value="1"/>
</dbReference>
<keyword evidence="2 10" id="KW-0813">Transport</keyword>
<keyword evidence="7 10" id="KW-0243">Dynein</keyword>
<dbReference type="STRING" id="400682.A0A1X7T2D2"/>
<evidence type="ECO:0000256" key="10">
    <source>
        <dbReference type="RuleBase" id="RU366047"/>
    </source>
</evidence>